<keyword evidence="1" id="KW-0732">Signal</keyword>
<dbReference type="Pfam" id="PF25976">
    <property type="entry name" value="LpqB_N"/>
    <property type="match status" value="1"/>
</dbReference>
<keyword evidence="4" id="KW-1185">Reference proteome</keyword>
<keyword evidence="3" id="KW-0449">Lipoprotein</keyword>
<dbReference type="InterPro" id="IPR059026">
    <property type="entry name" value="LpqB_N"/>
</dbReference>
<evidence type="ECO:0000256" key="1">
    <source>
        <dbReference type="SAM" id="SignalP"/>
    </source>
</evidence>
<dbReference type="KEGG" id="asla:NCTC11923_02512"/>
<dbReference type="Proteomes" id="UP000276899">
    <property type="component" value="Chromosome"/>
</dbReference>
<dbReference type="PROSITE" id="PS51257">
    <property type="entry name" value="PROKAR_LIPOPROTEIN"/>
    <property type="match status" value="1"/>
</dbReference>
<organism evidence="3 4">
    <name type="scientific">Actinomyces slackii</name>
    <dbReference type="NCBI Taxonomy" id="52774"/>
    <lineage>
        <taxon>Bacteria</taxon>
        <taxon>Bacillati</taxon>
        <taxon>Actinomycetota</taxon>
        <taxon>Actinomycetes</taxon>
        <taxon>Actinomycetales</taxon>
        <taxon>Actinomycetaceae</taxon>
        <taxon>Actinomyces</taxon>
    </lineage>
</organism>
<dbReference type="RefSeq" id="WP_051281009.1">
    <property type="nucleotide sequence ID" value="NZ_CBCRWE010000083.1"/>
</dbReference>
<feature type="chain" id="PRO_5039406894" evidence="1">
    <location>
        <begin position="25"/>
        <end position="570"/>
    </location>
</feature>
<name>A0A448KFV8_9ACTO</name>
<gene>
    <name evidence="3" type="ORF">NCTC11923_02512</name>
</gene>
<dbReference type="InterPro" id="IPR019606">
    <property type="entry name" value="GerMN"/>
</dbReference>
<dbReference type="PROSITE" id="PS51318">
    <property type="entry name" value="TAT"/>
    <property type="match status" value="1"/>
</dbReference>
<evidence type="ECO:0000313" key="4">
    <source>
        <dbReference type="Proteomes" id="UP000276899"/>
    </source>
</evidence>
<accession>A0A448KFV8</accession>
<dbReference type="AlphaFoldDB" id="A0A448KFV8"/>
<proteinExistence type="predicted"/>
<dbReference type="InterPro" id="IPR006311">
    <property type="entry name" value="TAT_signal"/>
</dbReference>
<reference evidence="3 4" key="1">
    <citation type="submission" date="2018-12" db="EMBL/GenBank/DDBJ databases">
        <authorList>
            <consortium name="Pathogen Informatics"/>
        </authorList>
    </citation>
    <scope>NUCLEOTIDE SEQUENCE [LARGE SCALE GENOMIC DNA]</scope>
    <source>
        <strain evidence="3 4">NCTC11923</strain>
    </source>
</reference>
<sequence>MAMRPAAHMPRRRALGLACLGAGAALLGGCTALPRSGAVQQSTIAPTDSDALIETAPGPTPNASPEQIVYGFLRAVSAGFSDDFATARQFLTGQAVEQWQPMAAVQVYSGTSEPQVVKSADGSVTVSAGSIGRRDADGVFILSTKDAVHETSFTLATTADSQWRIVGLDAGILLPLTQLTQHFASYRLAFLSRDHERCIPEIRWYPRKSPARDLLAGLIGGPSEWLAPGVTTALSSFSSLEGEGVTIDTASAVATVRLSADADPGSAKRGLLVAQIKETLIQLNEVEDVRVLAGAQDLGRPADLAPLVPEIGRPVGMAQGNVVRGTGTTRDTLATAQALGTAQCRHPALGADGSVYTLSASSLLHLAPGGTAASAILSVGEPTADAGGLGAPIVDRHGWAWLMAEGWLTAVDAAGQKVYPTASWLSGQGIEAFDLSVESERIVVRMDGGSVSLAVILRDDDGRPTGLGVAREMRHAGGPGTSGIFWCSPSSVGTLAAPEEDGGIPSVRIVTVGGIEPKKSVGVPGAQTVIANRSDGTFLLHDSSGQILHSPGATWRVLTTEVTDLSFPLP</sequence>
<evidence type="ECO:0000313" key="3">
    <source>
        <dbReference type="EMBL" id="VEG75834.1"/>
    </source>
</evidence>
<dbReference type="EMBL" id="LR134363">
    <property type="protein sequence ID" value="VEG75834.1"/>
    <property type="molecule type" value="Genomic_DNA"/>
</dbReference>
<dbReference type="STRING" id="1278298.GCA_000428685_00948"/>
<dbReference type="SMART" id="SM00909">
    <property type="entry name" value="Germane"/>
    <property type="match status" value="1"/>
</dbReference>
<feature type="domain" description="GerMN" evidence="2">
    <location>
        <begin position="211"/>
        <end position="302"/>
    </location>
</feature>
<protein>
    <submittedName>
        <fullName evidence="3">Lipoprotein LpqB</fullName>
    </submittedName>
</protein>
<evidence type="ECO:0000259" key="2">
    <source>
        <dbReference type="SMART" id="SM00909"/>
    </source>
</evidence>
<feature type="signal peptide" evidence="1">
    <location>
        <begin position="1"/>
        <end position="24"/>
    </location>
</feature>
<dbReference type="Pfam" id="PF10646">
    <property type="entry name" value="Germane"/>
    <property type="match status" value="1"/>
</dbReference>